<keyword evidence="3" id="KW-1185">Reference proteome</keyword>
<proteinExistence type="predicted"/>
<dbReference type="Proteomes" id="UP001140949">
    <property type="component" value="Unassembled WGS sequence"/>
</dbReference>
<dbReference type="EMBL" id="JANAVB010005234">
    <property type="protein sequence ID" value="KAJ6847603.1"/>
    <property type="molecule type" value="Genomic_DNA"/>
</dbReference>
<reference evidence="2" key="1">
    <citation type="journal article" date="2023" name="GigaByte">
        <title>Genome assembly of the bearded iris, Iris pallida Lam.</title>
        <authorList>
            <person name="Bruccoleri R.E."/>
            <person name="Oakeley E.J."/>
            <person name="Faust A.M.E."/>
            <person name="Altorfer M."/>
            <person name="Dessus-Babus S."/>
            <person name="Burckhardt D."/>
            <person name="Oertli M."/>
            <person name="Naumann U."/>
            <person name="Petersen F."/>
            <person name="Wong J."/>
        </authorList>
    </citation>
    <scope>NUCLEOTIDE SEQUENCE</scope>
    <source>
        <strain evidence="2">GSM-AAB239-AS_SAM_17_03QT</strain>
    </source>
</reference>
<feature type="compositionally biased region" description="Polar residues" evidence="1">
    <location>
        <begin position="144"/>
        <end position="160"/>
    </location>
</feature>
<organism evidence="2 3">
    <name type="scientific">Iris pallida</name>
    <name type="common">Sweet iris</name>
    <dbReference type="NCBI Taxonomy" id="29817"/>
    <lineage>
        <taxon>Eukaryota</taxon>
        <taxon>Viridiplantae</taxon>
        <taxon>Streptophyta</taxon>
        <taxon>Embryophyta</taxon>
        <taxon>Tracheophyta</taxon>
        <taxon>Spermatophyta</taxon>
        <taxon>Magnoliopsida</taxon>
        <taxon>Liliopsida</taxon>
        <taxon>Asparagales</taxon>
        <taxon>Iridaceae</taxon>
        <taxon>Iridoideae</taxon>
        <taxon>Irideae</taxon>
        <taxon>Iris</taxon>
    </lineage>
</organism>
<evidence type="ECO:0000313" key="3">
    <source>
        <dbReference type="Proteomes" id="UP001140949"/>
    </source>
</evidence>
<protein>
    <submittedName>
        <fullName evidence="2">Uncharacterized protein</fullName>
    </submittedName>
</protein>
<evidence type="ECO:0000256" key="1">
    <source>
        <dbReference type="SAM" id="MobiDB-lite"/>
    </source>
</evidence>
<feature type="compositionally biased region" description="Low complexity" evidence="1">
    <location>
        <begin position="114"/>
        <end position="139"/>
    </location>
</feature>
<feature type="region of interest" description="Disordered" evidence="1">
    <location>
        <begin position="26"/>
        <end position="57"/>
    </location>
</feature>
<sequence length="199" mass="21313">MDTRRKGNRSNSDPDCTMRSVDVAEQTGEAEVGKAASECSSEIPGDVGKDGTLSNYEGHEETGKIPVVYLSQLQSLIAIQRMMKTRVSRQAIVVIQYRALPVLNCSSCLSEGDGSISSSSAQNTESSSTSDSEDASPQSEGRVDTSSNKYKTNLGSSLTRPSTEFSMASCVAHVPREERGNTPTILTAVDMNLICFLTT</sequence>
<comment type="caution">
    <text evidence="2">The sequence shown here is derived from an EMBL/GenBank/DDBJ whole genome shotgun (WGS) entry which is preliminary data.</text>
</comment>
<dbReference type="AlphaFoldDB" id="A0AAX6I3X4"/>
<feature type="region of interest" description="Disordered" evidence="1">
    <location>
        <begin position="114"/>
        <end position="160"/>
    </location>
</feature>
<accession>A0AAX6I3X4</accession>
<name>A0AAX6I3X4_IRIPA</name>
<gene>
    <name evidence="2" type="ORF">M6B38_276885</name>
</gene>
<reference evidence="2" key="2">
    <citation type="submission" date="2023-04" db="EMBL/GenBank/DDBJ databases">
        <authorList>
            <person name="Bruccoleri R.E."/>
            <person name="Oakeley E.J."/>
            <person name="Faust A.-M."/>
            <person name="Dessus-Babus S."/>
            <person name="Altorfer M."/>
            <person name="Burckhardt D."/>
            <person name="Oertli M."/>
            <person name="Naumann U."/>
            <person name="Petersen F."/>
            <person name="Wong J."/>
        </authorList>
    </citation>
    <scope>NUCLEOTIDE SEQUENCE</scope>
    <source>
        <strain evidence="2">GSM-AAB239-AS_SAM_17_03QT</strain>
        <tissue evidence="2">Leaf</tissue>
    </source>
</reference>
<evidence type="ECO:0000313" key="2">
    <source>
        <dbReference type="EMBL" id="KAJ6847603.1"/>
    </source>
</evidence>